<feature type="compositionally biased region" description="Polar residues" evidence="1">
    <location>
        <begin position="126"/>
        <end position="136"/>
    </location>
</feature>
<proteinExistence type="predicted"/>
<dbReference type="EMBL" id="CAXAMM010041101">
    <property type="protein sequence ID" value="CAK9097304.1"/>
    <property type="molecule type" value="Genomic_DNA"/>
</dbReference>
<feature type="region of interest" description="Disordered" evidence="1">
    <location>
        <begin position="123"/>
        <end position="167"/>
    </location>
</feature>
<organism evidence="2 3">
    <name type="scientific">Durusdinium trenchii</name>
    <dbReference type="NCBI Taxonomy" id="1381693"/>
    <lineage>
        <taxon>Eukaryota</taxon>
        <taxon>Sar</taxon>
        <taxon>Alveolata</taxon>
        <taxon>Dinophyceae</taxon>
        <taxon>Suessiales</taxon>
        <taxon>Symbiodiniaceae</taxon>
        <taxon>Durusdinium</taxon>
    </lineage>
</organism>
<evidence type="ECO:0000313" key="2">
    <source>
        <dbReference type="EMBL" id="CAK9097304.1"/>
    </source>
</evidence>
<sequence length="198" mass="21137">MIALTFNVIIPPADLSGVFTLHGIHYEKQSRSPGLALPGELAGWPCGCQLACSASVCRVLPQNSSRLRGYCQACFARNVSENQAQAQRAGCMVCGSAISADSKSPMPGCCFHCQSKQEVEFENAQEQEPALQTSAGLASPKPITREPSPPPLPPPADPPPDSSPTLRQCLECRAVPQKKNNASHCVEILEEGFPHSDL</sequence>
<reference evidence="2 3" key="1">
    <citation type="submission" date="2024-02" db="EMBL/GenBank/DDBJ databases">
        <authorList>
            <person name="Chen Y."/>
            <person name="Shah S."/>
            <person name="Dougan E. K."/>
            <person name="Thang M."/>
            <person name="Chan C."/>
        </authorList>
    </citation>
    <scope>NUCLEOTIDE SEQUENCE [LARGE SCALE GENOMIC DNA]</scope>
</reference>
<feature type="compositionally biased region" description="Pro residues" evidence="1">
    <location>
        <begin position="147"/>
        <end position="162"/>
    </location>
</feature>
<comment type="caution">
    <text evidence="2">The sequence shown here is derived from an EMBL/GenBank/DDBJ whole genome shotgun (WGS) entry which is preliminary data.</text>
</comment>
<keyword evidence="3" id="KW-1185">Reference proteome</keyword>
<evidence type="ECO:0000256" key="1">
    <source>
        <dbReference type="SAM" id="MobiDB-lite"/>
    </source>
</evidence>
<dbReference type="Proteomes" id="UP001642464">
    <property type="component" value="Unassembled WGS sequence"/>
</dbReference>
<feature type="non-terminal residue" evidence="2">
    <location>
        <position position="198"/>
    </location>
</feature>
<evidence type="ECO:0000313" key="3">
    <source>
        <dbReference type="Proteomes" id="UP001642464"/>
    </source>
</evidence>
<name>A0ABP0R9Q2_9DINO</name>
<protein>
    <submittedName>
        <fullName evidence="2">Uncharacterized protein</fullName>
    </submittedName>
</protein>
<gene>
    <name evidence="2" type="ORF">SCF082_LOCUS45648</name>
</gene>
<accession>A0ABP0R9Q2</accession>